<feature type="compositionally biased region" description="Basic and acidic residues" evidence="4">
    <location>
        <begin position="124"/>
        <end position="135"/>
    </location>
</feature>
<evidence type="ECO:0000256" key="3">
    <source>
        <dbReference type="ARBA" id="ARBA00022737"/>
    </source>
</evidence>
<evidence type="ECO:0000256" key="1">
    <source>
        <dbReference type="ARBA" id="ARBA00004496"/>
    </source>
</evidence>
<reference evidence="6" key="1">
    <citation type="submission" date="2010-08" db="EMBL/GenBank/DDBJ databases">
        <authorList>
            <consortium name="Caenorhabditis japonica Sequencing Consortium"/>
            <person name="Wilson R.K."/>
        </authorList>
    </citation>
    <scope>NUCLEOTIDE SEQUENCE [LARGE SCALE GENOMIC DNA]</scope>
    <source>
        <strain evidence="6">DF5081</strain>
    </source>
</reference>
<dbReference type="SUPFAM" id="SSF48371">
    <property type="entry name" value="ARM repeat"/>
    <property type="match status" value="1"/>
</dbReference>
<dbReference type="GO" id="GO:0035591">
    <property type="term" value="F:signaling adaptor activity"/>
    <property type="evidence" value="ECO:0007669"/>
    <property type="project" value="InterPro"/>
</dbReference>
<keyword evidence="3" id="KW-0677">Repeat</keyword>
<dbReference type="InterPro" id="IPR016024">
    <property type="entry name" value="ARM-type_fold"/>
</dbReference>
<evidence type="ECO:0000313" key="6">
    <source>
        <dbReference type="Proteomes" id="UP000005237"/>
    </source>
</evidence>
<dbReference type="GO" id="GO:0034128">
    <property type="term" value="P:negative regulation of MyD88-independent toll-like receptor signaling pathway"/>
    <property type="evidence" value="ECO:0007669"/>
    <property type="project" value="InterPro"/>
</dbReference>
<reference evidence="5" key="2">
    <citation type="submission" date="2022-06" db="UniProtKB">
        <authorList>
            <consortium name="EnsemblMetazoa"/>
        </authorList>
    </citation>
    <scope>IDENTIFICATION</scope>
    <source>
        <strain evidence="5">DF5081</strain>
    </source>
</reference>
<keyword evidence="6" id="KW-1185">Reference proteome</keyword>
<dbReference type="GO" id="GO:0005737">
    <property type="term" value="C:cytoplasm"/>
    <property type="evidence" value="ECO:0007669"/>
    <property type="project" value="UniProtKB-SubCell"/>
</dbReference>
<dbReference type="GO" id="GO:0003953">
    <property type="term" value="F:NAD+ nucleosidase activity"/>
    <property type="evidence" value="ECO:0007669"/>
    <property type="project" value="InterPro"/>
</dbReference>
<dbReference type="PANTHER" id="PTHR22998:SF1">
    <property type="entry name" value="NAD(+) HYDROLASE SARM1"/>
    <property type="match status" value="1"/>
</dbReference>
<sequence length="486" mass="53792">MRNIHNLIIKTDDAFFELDDDDLSVSSSPESPSDDPPSISVPPPPKSAPPFPTQPAPTINGDGYPSSGTGTPTILANGSLHPSRRLSPAHSTVSVVNLINESRLQQSLSTPCNGSEEEVIGGQQRKDGEYRRFKSEGSSAGASLPAAEGSHMDELSPVDQRSSNTTTTITGTTRFALMQQDSVVNPAVITKQSNTEQVAMMHTLKTKLSKYQLFLDKAFELINQNLDEKIIEGCSICIKLLKKAWITPKVSYDLANALCDYLRDREYFDKLIKMFISQTTTTCDQVKLSCGKVLEECMSSANRDFVVNKSYMKKIISMAMKLTKTPDQQRLSLSLMECMFKHSNVVSLSLIEYGALDHIILTCKRAQNCQDTNRHAALGLANLALYSCVEGRKKIIQRKVPDWLFLLASSQDDVTRYYACLAICIIASAKELEPAAMKSGTLTLVEPFLHSHDPATFAEEHNKHVQARPKEWLESLKLLALDVYQP</sequence>
<accession>A0A8R1INA6</accession>
<dbReference type="PANTHER" id="PTHR22998">
    <property type="entry name" value="SARM1"/>
    <property type="match status" value="1"/>
</dbReference>
<organism evidence="5 6">
    <name type="scientific">Caenorhabditis japonica</name>
    <dbReference type="NCBI Taxonomy" id="281687"/>
    <lineage>
        <taxon>Eukaryota</taxon>
        <taxon>Metazoa</taxon>
        <taxon>Ecdysozoa</taxon>
        <taxon>Nematoda</taxon>
        <taxon>Chromadorea</taxon>
        <taxon>Rhabditida</taxon>
        <taxon>Rhabditina</taxon>
        <taxon>Rhabditomorpha</taxon>
        <taxon>Rhabditoidea</taxon>
        <taxon>Rhabditidae</taxon>
        <taxon>Peloderinae</taxon>
        <taxon>Caenorhabditis</taxon>
    </lineage>
</organism>
<feature type="region of interest" description="Disordered" evidence="4">
    <location>
        <begin position="20"/>
        <end position="88"/>
    </location>
</feature>
<dbReference type="Proteomes" id="UP000005237">
    <property type="component" value="Unassembled WGS sequence"/>
</dbReference>
<proteinExistence type="predicted"/>
<dbReference type="GO" id="GO:0048678">
    <property type="term" value="P:response to axon injury"/>
    <property type="evidence" value="ECO:0007669"/>
    <property type="project" value="InterPro"/>
</dbReference>
<evidence type="ECO:0000313" key="5">
    <source>
        <dbReference type="EnsemblMetazoa" id="CJA40029b.1"/>
    </source>
</evidence>
<feature type="region of interest" description="Disordered" evidence="4">
    <location>
        <begin position="105"/>
        <end position="166"/>
    </location>
</feature>
<dbReference type="GO" id="GO:0030425">
    <property type="term" value="C:dendrite"/>
    <property type="evidence" value="ECO:0007669"/>
    <property type="project" value="TreeGrafter"/>
</dbReference>
<feature type="compositionally biased region" description="Polar residues" evidence="4">
    <location>
        <begin position="66"/>
        <end position="76"/>
    </location>
</feature>
<dbReference type="InterPro" id="IPR011989">
    <property type="entry name" value="ARM-like"/>
</dbReference>
<dbReference type="Gene3D" id="1.25.10.10">
    <property type="entry name" value="Leucine-rich Repeat Variant"/>
    <property type="match status" value="1"/>
</dbReference>
<evidence type="ECO:0000256" key="4">
    <source>
        <dbReference type="SAM" id="MobiDB-lite"/>
    </source>
</evidence>
<dbReference type="InterPro" id="IPR039184">
    <property type="entry name" value="SARM1"/>
</dbReference>
<name>A0A8R1INA6_CAEJA</name>
<feature type="compositionally biased region" description="Pro residues" evidence="4">
    <location>
        <begin position="39"/>
        <end position="55"/>
    </location>
</feature>
<protein>
    <submittedName>
        <fullName evidence="5">Uncharacterized protein</fullName>
    </submittedName>
</protein>
<comment type="subcellular location">
    <subcellularLocation>
        <location evidence="1">Cytoplasm</location>
    </subcellularLocation>
</comment>
<dbReference type="EnsemblMetazoa" id="CJA40029b.1">
    <property type="protein sequence ID" value="CJA40029b.1"/>
    <property type="gene ID" value="WBGene00215877"/>
</dbReference>
<evidence type="ECO:0000256" key="2">
    <source>
        <dbReference type="ARBA" id="ARBA00022490"/>
    </source>
</evidence>
<keyword evidence="2" id="KW-0963">Cytoplasm</keyword>
<dbReference type="AlphaFoldDB" id="A0A8R1INA6"/>